<dbReference type="PANTHER" id="PTHR46056:SF12">
    <property type="entry name" value="LONG-CHAIN-ALCOHOL OXIDASE"/>
    <property type="match status" value="1"/>
</dbReference>
<proteinExistence type="inferred from homology"/>
<keyword evidence="6" id="KW-0285">Flavoprotein</keyword>
<dbReference type="Pfam" id="PF13450">
    <property type="entry name" value="NAD_binding_8"/>
    <property type="match status" value="1"/>
</dbReference>
<organism evidence="16 17">
    <name type="scientific">Linnemannia elongata AG-77</name>
    <dbReference type="NCBI Taxonomy" id="1314771"/>
    <lineage>
        <taxon>Eukaryota</taxon>
        <taxon>Fungi</taxon>
        <taxon>Fungi incertae sedis</taxon>
        <taxon>Mucoromycota</taxon>
        <taxon>Mortierellomycotina</taxon>
        <taxon>Mortierellomycetes</taxon>
        <taxon>Mortierellales</taxon>
        <taxon>Mortierellaceae</taxon>
        <taxon>Linnemannia</taxon>
    </lineage>
</organism>
<feature type="domain" description="Glucose-methanol-choline oxidoreductase N-terminal" evidence="14">
    <location>
        <begin position="240"/>
        <end position="448"/>
    </location>
</feature>
<feature type="domain" description="Glucose-methanol-choline oxidoreductase C-terminal" evidence="15">
    <location>
        <begin position="538"/>
        <end position="672"/>
    </location>
</feature>
<gene>
    <name evidence="16" type="ORF">K457DRAFT_102552</name>
</gene>
<comment type="similarity">
    <text evidence="4 12">Belongs to the GMC oxidoreductase family.</text>
</comment>
<keyword evidence="17" id="KW-1185">Reference proteome</keyword>
<comment type="function">
    <text evidence="2">Long-chain fatty alcohol oxidase involved in the omega-oxidation pathway of lipid degradation.</text>
</comment>
<feature type="active site" description="Proton acceptor" evidence="13">
    <location>
        <position position="620"/>
    </location>
</feature>
<dbReference type="SUPFAM" id="SSF51905">
    <property type="entry name" value="FAD/NAD(P)-binding domain"/>
    <property type="match status" value="1"/>
</dbReference>
<evidence type="ECO:0000259" key="15">
    <source>
        <dbReference type="Pfam" id="PF05199"/>
    </source>
</evidence>
<keyword evidence="11" id="KW-0472">Membrane</keyword>
<dbReference type="AlphaFoldDB" id="A0A197JDG0"/>
<dbReference type="GO" id="GO:0016020">
    <property type="term" value="C:membrane"/>
    <property type="evidence" value="ECO:0007669"/>
    <property type="project" value="UniProtKB-SubCell"/>
</dbReference>
<keyword evidence="7" id="KW-0812">Transmembrane</keyword>
<reference evidence="16 17" key="1">
    <citation type="submission" date="2016-05" db="EMBL/GenBank/DDBJ databases">
        <title>Genome sequencing reveals origins of a unique bacterial endosymbiosis in the earliest lineages of terrestrial Fungi.</title>
        <authorList>
            <consortium name="DOE Joint Genome Institute"/>
            <person name="Uehling J."/>
            <person name="Gryganskyi A."/>
            <person name="Hameed K."/>
            <person name="Tschaplinski T."/>
            <person name="Misztal P."/>
            <person name="Wu S."/>
            <person name="Desiro A."/>
            <person name="Vande Pol N."/>
            <person name="Du Z.-Y."/>
            <person name="Zienkiewicz A."/>
            <person name="Zienkiewicz K."/>
            <person name="Morin E."/>
            <person name="Tisserant E."/>
            <person name="Splivallo R."/>
            <person name="Hainaut M."/>
            <person name="Henrissat B."/>
            <person name="Ohm R."/>
            <person name="Kuo A."/>
            <person name="Yan J."/>
            <person name="Lipzen A."/>
            <person name="Nolan M."/>
            <person name="Labutti K."/>
            <person name="Barry K."/>
            <person name="Goldstein A."/>
            <person name="Labbe J."/>
            <person name="Schadt C."/>
            <person name="Tuskan G."/>
            <person name="Grigoriev I."/>
            <person name="Martin F."/>
            <person name="Vilgalys R."/>
            <person name="Bonito G."/>
        </authorList>
    </citation>
    <scope>NUCLEOTIDE SEQUENCE [LARGE SCALE GENOMIC DNA]</scope>
    <source>
        <strain evidence="16 17">AG-77</strain>
    </source>
</reference>
<evidence type="ECO:0000256" key="7">
    <source>
        <dbReference type="ARBA" id="ARBA00022692"/>
    </source>
</evidence>
<evidence type="ECO:0000313" key="16">
    <source>
        <dbReference type="EMBL" id="OAQ22541.1"/>
    </source>
</evidence>
<accession>A0A197JDG0</accession>
<evidence type="ECO:0000256" key="3">
    <source>
        <dbReference type="ARBA" id="ARBA00004370"/>
    </source>
</evidence>
<dbReference type="Proteomes" id="UP000078512">
    <property type="component" value="Unassembled WGS sequence"/>
</dbReference>
<comment type="catalytic activity">
    <reaction evidence="1 12">
        <text>a long-chain primary fatty alcohol + O2 = a long-chain fatty aldehyde + H2O2</text>
        <dbReference type="Rhea" id="RHEA:22756"/>
        <dbReference type="ChEBI" id="CHEBI:15379"/>
        <dbReference type="ChEBI" id="CHEBI:16240"/>
        <dbReference type="ChEBI" id="CHEBI:17176"/>
        <dbReference type="ChEBI" id="CHEBI:77396"/>
        <dbReference type="EC" id="1.1.3.20"/>
    </reaction>
</comment>
<dbReference type="GO" id="GO:0050660">
    <property type="term" value="F:flavin adenine dinucleotide binding"/>
    <property type="evidence" value="ECO:0007669"/>
    <property type="project" value="InterPro"/>
</dbReference>
<evidence type="ECO:0000256" key="5">
    <source>
        <dbReference type="ARBA" id="ARBA00013125"/>
    </source>
</evidence>
<evidence type="ECO:0000256" key="13">
    <source>
        <dbReference type="PIRSR" id="PIRSR028937-1"/>
    </source>
</evidence>
<evidence type="ECO:0000256" key="12">
    <source>
        <dbReference type="PIRNR" id="PIRNR028937"/>
    </source>
</evidence>
<evidence type="ECO:0000256" key="1">
    <source>
        <dbReference type="ARBA" id="ARBA00000920"/>
    </source>
</evidence>
<dbReference type="OrthoDB" id="269227at2759"/>
<dbReference type="EMBL" id="KV442157">
    <property type="protein sequence ID" value="OAQ22541.1"/>
    <property type="molecule type" value="Genomic_DNA"/>
</dbReference>
<dbReference type="InterPro" id="IPR000172">
    <property type="entry name" value="GMC_OxRdtase_N"/>
</dbReference>
<protein>
    <recommendedName>
        <fullName evidence="5 12">Long-chain-alcohol oxidase</fullName>
        <ecNumber evidence="5 12">1.1.3.20</ecNumber>
    </recommendedName>
</protein>
<evidence type="ECO:0000259" key="14">
    <source>
        <dbReference type="Pfam" id="PF00732"/>
    </source>
</evidence>
<evidence type="ECO:0000256" key="4">
    <source>
        <dbReference type="ARBA" id="ARBA00010790"/>
    </source>
</evidence>
<dbReference type="EC" id="1.1.3.20" evidence="5 12"/>
<dbReference type="InterPro" id="IPR036188">
    <property type="entry name" value="FAD/NAD-bd_sf"/>
</dbReference>
<dbReference type="Pfam" id="PF00732">
    <property type="entry name" value="GMC_oxred_N"/>
    <property type="match status" value="1"/>
</dbReference>
<evidence type="ECO:0000256" key="2">
    <source>
        <dbReference type="ARBA" id="ARBA00003842"/>
    </source>
</evidence>
<keyword evidence="8" id="KW-0274">FAD</keyword>
<dbReference type="STRING" id="1314771.A0A197JDG0"/>
<evidence type="ECO:0000313" key="17">
    <source>
        <dbReference type="Proteomes" id="UP000078512"/>
    </source>
</evidence>
<evidence type="ECO:0000256" key="10">
    <source>
        <dbReference type="ARBA" id="ARBA00023002"/>
    </source>
</evidence>
<comment type="subcellular location">
    <subcellularLocation>
        <location evidence="3">Membrane</location>
    </subcellularLocation>
</comment>
<dbReference type="PIRSF" id="PIRSF028937">
    <property type="entry name" value="Lg_Ch_AO"/>
    <property type="match status" value="1"/>
</dbReference>
<dbReference type="InterPro" id="IPR012400">
    <property type="entry name" value="Long_Oxdase"/>
</dbReference>
<evidence type="ECO:0000256" key="9">
    <source>
        <dbReference type="ARBA" id="ARBA00022989"/>
    </source>
</evidence>
<dbReference type="Gene3D" id="3.50.50.60">
    <property type="entry name" value="FAD/NAD(P)-binding domain"/>
    <property type="match status" value="2"/>
</dbReference>
<dbReference type="GO" id="GO:0046577">
    <property type="term" value="F:long-chain-alcohol oxidase activity"/>
    <property type="evidence" value="ECO:0007669"/>
    <property type="project" value="UniProtKB-EC"/>
</dbReference>
<evidence type="ECO:0000256" key="11">
    <source>
        <dbReference type="ARBA" id="ARBA00023136"/>
    </source>
</evidence>
<dbReference type="InterPro" id="IPR007867">
    <property type="entry name" value="GMC_OxRtase_C"/>
</dbReference>
<evidence type="ECO:0000256" key="8">
    <source>
        <dbReference type="ARBA" id="ARBA00022827"/>
    </source>
</evidence>
<evidence type="ECO:0000256" key="6">
    <source>
        <dbReference type="ARBA" id="ARBA00022630"/>
    </source>
</evidence>
<sequence>MPAAPPPKPRLTDDQIKVVYAIIDTFIPELTGQELEDFVRKHSNGTNDDALRAFGKSGIMNEDLGRLVIDKLHSLPAEKIDELGTVFKVLNTKVGTLALGGTYGEFASLSREQRTQIVLGWSTSMIGKLRIFSRAMLTLAGISYFSHPVESAQRAMGYPGADPEMHSDRFTSKTFPIYDFIQVPPQGLEQSYDVVIVGSGAGGGVMAAELSKAGKRVIVIEKGHHYQQSELTLVQSDGFTNLYENGGSLTSSDGAVTILAGGTWGGGTTVNWCASLQLPHYVREEWAKQGLPHFNTPAYQESIDAITARLNISDKYIKHNTANSLLLEGCRKLGYPTKNIPQNTGGQEHSCGWCGFGCRFGEKQGTMMTFLADAKEHGAKFMQDSFVDRVLIEKGKAVGVIGTQNGRKFTIRASKVVVSSGSIHTPSLLKRSGLKNKNIGQNLHLHPVSYVFGEFEQRVDCYQGSIMTALTTVAENTDGHGYGSKIEVPSHHPGLNAVFVKWENAAAYKGAMLNLNHIVPLIVLSRDRDGGSIVNGADGLPRINYTVSKHDTLSLEEGIERSLSLLVAAGAKKVWTCQRFIPEFTVKSDLGVEDPEFKKYLKAVVRESIKPGSATIGSAHQMGSCRMGNNPKTSAVKPTGETWEVKGLYVADASVFPTASGVNPMLTTYSIAHSIAQFIKKADGSSKL</sequence>
<keyword evidence="10 12" id="KW-0560">Oxidoreductase</keyword>
<name>A0A197JDG0_9FUNG</name>
<dbReference type="PANTHER" id="PTHR46056">
    <property type="entry name" value="LONG-CHAIN-ALCOHOL OXIDASE"/>
    <property type="match status" value="1"/>
</dbReference>
<dbReference type="Pfam" id="PF05199">
    <property type="entry name" value="GMC_oxred_C"/>
    <property type="match status" value="1"/>
</dbReference>
<keyword evidence="9" id="KW-1133">Transmembrane helix</keyword>